<keyword evidence="1" id="KW-1133">Transmembrane helix</keyword>
<proteinExistence type="predicted"/>
<feature type="transmembrane region" description="Helical" evidence="1">
    <location>
        <begin position="123"/>
        <end position="147"/>
    </location>
</feature>
<evidence type="ECO:0000313" key="2">
    <source>
        <dbReference type="EMBL" id="KAL2068403.1"/>
    </source>
</evidence>
<accession>A0ABR4CEM2</accession>
<evidence type="ECO:0000313" key="3">
    <source>
        <dbReference type="Proteomes" id="UP001595075"/>
    </source>
</evidence>
<gene>
    <name evidence="2" type="ORF">VTL71DRAFT_16501</name>
</gene>
<keyword evidence="3" id="KW-1185">Reference proteome</keyword>
<dbReference type="Proteomes" id="UP001595075">
    <property type="component" value="Unassembled WGS sequence"/>
</dbReference>
<organism evidence="2 3">
    <name type="scientific">Oculimacula yallundae</name>
    <dbReference type="NCBI Taxonomy" id="86028"/>
    <lineage>
        <taxon>Eukaryota</taxon>
        <taxon>Fungi</taxon>
        <taxon>Dikarya</taxon>
        <taxon>Ascomycota</taxon>
        <taxon>Pezizomycotina</taxon>
        <taxon>Leotiomycetes</taxon>
        <taxon>Helotiales</taxon>
        <taxon>Ploettnerulaceae</taxon>
        <taxon>Oculimacula</taxon>
    </lineage>
</organism>
<feature type="transmembrane region" description="Helical" evidence="1">
    <location>
        <begin position="15"/>
        <end position="34"/>
    </location>
</feature>
<evidence type="ECO:0000256" key="1">
    <source>
        <dbReference type="SAM" id="Phobius"/>
    </source>
</evidence>
<keyword evidence="1" id="KW-0472">Membrane</keyword>
<reference evidence="2 3" key="1">
    <citation type="journal article" date="2024" name="Commun. Biol.">
        <title>Comparative genomic analysis of thermophilic fungi reveals convergent evolutionary adaptations and gene losses.</title>
        <authorList>
            <person name="Steindorff A.S."/>
            <person name="Aguilar-Pontes M.V."/>
            <person name="Robinson A.J."/>
            <person name="Andreopoulos B."/>
            <person name="LaButti K."/>
            <person name="Kuo A."/>
            <person name="Mondo S."/>
            <person name="Riley R."/>
            <person name="Otillar R."/>
            <person name="Haridas S."/>
            <person name="Lipzen A."/>
            <person name="Grimwood J."/>
            <person name="Schmutz J."/>
            <person name="Clum A."/>
            <person name="Reid I.D."/>
            <person name="Moisan M.C."/>
            <person name="Butler G."/>
            <person name="Nguyen T.T.M."/>
            <person name="Dewar K."/>
            <person name="Conant G."/>
            <person name="Drula E."/>
            <person name="Henrissat B."/>
            <person name="Hansel C."/>
            <person name="Singer S."/>
            <person name="Hutchinson M.I."/>
            <person name="de Vries R.P."/>
            <person name="Natvig D.O."/>
            <person name="Powell A.J."/>
            <person name="Tsang A."/>
            <person name="Grigoriev I.V."/>
        </authorList>
    </citation>
    <scope>NUCLEOTIDE SEQUENCE [LARGE SCALE GENOMIC DNA]</scope>
    <source>
        <strain evidence="2 3">CBS 494.80</strain>
    </source>
</reference>
<dbReference type="EMBL" id="JAZHXI010000009">
    <property type="protein sequence ID" value="KAL2068403.1"/>
    <property type="molecule type" value="Genomic_DNA"/>
</dbReference>
<keyword evidence="1" id="KW-0812">Transmembrane</keyword>
<name>A0ABR4CEM2_9HELO</name>
<feature type="transmembrane region" description="Helical" evidence="1">
    <location>
        <begin position="40"/>
        <end position="58"/>
    </location>
</feature>
<protein>
    <submittedName>
        <fullName evidence="2">Uncharacterized protein</fullName>
    </submittedName>
</protein>
<sequence>MPNTRFWYPDPQSSLYLAISILGNLSILTILHLTHSTRPILLATSLYILILILTYRHSRDSTFQHLLQTRRWNTNDTPASFDVMTVGVMGMLTTAIVSISSVVGAQKHGFESGNWGEGDGEGMLGDVPLAAVFTLGGAILFTLMPAFKGYVFW</sequence>
<feature type="transmembrane region" description="Helical" evidence="1">
    <location>
        <begin position="79"/>
        <end position="103"/>
    </location>
</feature>
<comment type="caution">
    <text evidence="2">The sequence shown here is derived from an EMBL/GenBank/DDBJ whole genome shotgun (WGS) entry which is preliminary data.</text>
</comment>